<protein>
    <submittedName>
        <fullName evidence="1">Uncharacterized protein</fullName>
    </submittedName>
</protein>
<evidence type="ECO:0000313" key="1">
    <source>
        <dbReference type="EMBL" id="MBN2965336.1"/>
    </source>
</evidence>
<sequence>MNNHELTWYMQEISMHALGAEIDFKNFLEAVNNEETRQTRTVWFHLTSFLSHAAMISKLVSPISPRDVKAERMNLLQEALNIESNSEVLPRNARDNVEHFDERIDNWVGTDSSTLLEVVLQNRTGYDFMNVDAKRVKRLLLLDELIFISETRNTDKFELKLQPLFNEVKRIGDEAGAWIERNSPYNFIYPQQGS</sequence>
<reference evidence="1 2" key="1">
    <citation type="submission" date="2021-02" db="EMBL/GenBank/DDBJ databases">
        <title>Sulfurospirillum tamanensis sp. nov.</title>
        <authorList>
            <person name="Frolova A."/>
            <person name="Merkel A."/>
            <person name="Slobodkin A."/>
        </authorList>
    </citation>
    <scope>NUCLEOTIDE SEQUENCE [LARGE SCALE GENOMIC DNA]</scope>
    <source>
        <strain evidence="1 2">T05b</strain>
    </source>
</reference>
<accession>A0ABS2WUJ6</accession>
<gene>
    <name evidence="1" type="ORF">JWV37_11135</name>
</gene>
<reference evidence="1 2" key="3">
    <citation type="submission" date="2021-02" db="EMBL/GenBank/DDBJ databases">
        <authorList>
            <person name="Merkel A.Y."/>
        </authorList>
    </citation>
    <scope>NUCLEOTIDE SEQUENCE [LARGE SCALE GENOMIC DNA]</scope>
    <source>
        <strain evidence="1 2">T05b</strain>
    </source>
</reference>
<evidence type="ECO:0000313" key="2">
    <source>
        <dbReference type="Proteomes" id="UP000703590"/>
    </source>
</evidence>
<name>A0ABS2WUJ6_9BACT</name>
<dbReference type="RefSeq" id="WP_205459896.1">
    <property type="nucleotide sequence ID" value="NZ_JAFHKK010000032.1"/>
</dbReference>
<dbReference type="EMBL" id="JAFHKK010000032">
    <property type="protein sequence ID" value="MBN2965336.1"/>
    <property type="molecule type" value="Genomic_DNA"/>
</dbReference>
<reference evidence="2" key="2">
    <citation type="submission" date="2021-02" db="EMBL/GenBank/DDBJ databases">
        <title>Sulfurospirillum tamanensis sp. nov.</title>
        <authorList>
            <person name="Merkel A.Y."/>
        </authorList>
    </citation>
    <scope>NUCLEOTIDE SEQUENCE [LARGE SCALE GENOMIC DNA]</scope>
    <source>
        <strain evidence="2">T05b</strain>
    </source>
</reference>
<dbReference type="Proteomes" id="UP000703590">
    <property type="component" value="Unassembled WGS sequence"/>
</dbReference>
<comment type="caution">
    <text evidence="1">The sequence shown here is derived from an EMBL/GenBank/DDBJ whole genome shotgun (WGS) entry which is preliminary data.</text>
</comment>
<organism evidence="1 2">
    <name type="scientific">Sulfurospirillum tamanense</name>
    <dbReference type="NCBI Taxonomy" id="2813362"/>
    <lineage>
        <taxon>Bacteria</taxon>
        <taxon>Pseudomonadati</taxon>
        <taxon>Campylobacterota</taxon>
        <taxon>Epsilonproteobacteria</taxon>
        <taxon>Campylobacterales</taxon>
        <taxon>Sulfurospirillaceae</taxon>
        <taxon>Sulfurospirillum</taxon>
    </lineage>
</organism>
<proteinExistence type="predicted"/>
<keyword evidence="2" id="KW-1185">Reference proteome</keyword>